<keyword evidence="5 10" id="KW-0548">Nucleotidyltransferase</keyword>
<evidence type="ECO:0000256" key="3">
    <source>
        <dbReference type="ARBA" id="ARBA00004709"/>
    </source>
</evidence>
<dbReference type="InterPro" id="IPR036571">
    <property type="entry name" value="MECDP_synthase_sf"/>
</dbReference>
<evidence type="ECO:0000256" key="8">
    <source>
        <dbReference type="ARBA" id="ARBA00023239"/>
    </source>
</evidence>
<dbReference type="PANTHER" id="PTHR43181">
    <property type="entry name" value="2-C-METHYL-D-ERYTHRITOL 2,4-CYCLODIPHOSPHATE SYNTHASE, CHLOROPLASTIC"/>
    <property type="match status" value="1"/>
</dbReference>
<comment type="cofactor">
    <cofactor evidence="2 10">
        <name>a divalent metal cation</name>
        <dbReference type="ChEBI" id="CHEBI:60240"/>
    </cofactor>
</comment>
<dbReference type="EMBL" id="QXIT01000031">
    <property type="protein sequence ID" value="RIE10295.1"/>
    <property type="molecule type" value="Genomic_DNA"/>
</dbReference>
<evidence type="ECO:0000256" key="1">
    <source>
        <dbReference type="ARBA" id="ARBA00000200"/>
    </source>
</evidence>
<dbReference type="GO" id="GO:0016114">
    <property type="term" value="P:terpenoid biosynthetic process"/>
    <property type="evidence" value="ECO:0007669"/>
    <property type="project" value="InterPro"/>
</dbReference>
<accession>A0A398D5P6</accession>
<comment type="pathway">
    <text evidence="10">Isoprenoid biosynthesis; isopentenyl diphosphate biosynthesis via DXP pathway; isopentenyl diphosphate from 1-deoxy-D-xylulose 5-phosphate: step 2/6.</text>
</comment>
<feature type="binding site" evidence="10">
    <location>
        <position position="245"/>
    </location>
    <ligand>
        <name>a divalent metal cation</name>
        <dbReference type="ChEBI" id="CHEBI:60240"/>
    </ligand>
</feature>
<dbReference type="HAMAP" id="MF_01520">
    <property type="entry name" value="IspDF"/>
    <property type="match status" value="1"/>
</dbReference>
<dbReference type="UniPathway" id="UPA00056">
    <property type="reaction ID" value="UER00093"/>
</dbReference>
<dbReference type="Gene3D" id="3.30.1330.50">
    <property type="entry name" value="2-C-methyl-D-erythritol 2,4-cyclodiphosphate synthase"/>
    <property type="match status" value="1"/>
</dbReference>
<dbReference type="GO" id="GO:0046872">
    <property type="term" value="F:metal ion binding"/>
    <property type="evidence" value="ECO:0007669"/>
    <property type="project" value="UniProtKB-KW"/>
</dbReference>
<dbReference type="NCBIfam" id="TIGR00151">
    <property type="entry name" value="ispF"/>
    <property type="match status" value="1"/>
</dbReference>
<evidence type="ECO:0000313" key="14">
    <source>
        <dbReference type="Proteomes" id="UP000266260"/>
    </source>
</evidence>
<organism evidence="13 14">
    <name type="scientific">Candidatus Cryosericum odellii</name>
    <dbReference type="NCBI Taxonomy" id="2290917"/>
    <lineage>
        <taxon>Bacteria</taxon>
        <taxon>Pseudomonadati</taxon>
        <taxon>Caldisericota/Cryosericota group</taxon>
        <taxon>Candidatus Cryosericota</taxon>
        <taxon>Candidatus Cryosericia</taxon>
        <taxon>Candidatus Cryosericales</taxon>
        <taxon>Candidatus Cryosericaceae</taxon>
        <taxon>Candidatus Cryosericum</taxon>
    </lineage>
</organism>
<dbReference type="InterPro" id="IPR034683">
    <property type="entry name" value="IspD/TarI"/>
</dbReference>
<dbReference type="AlphaFoldDB" id="A0A398D5P6"/>
<feature type="region of interest" description="2-C-methyl-D-erythritol 4-phosphate cytidylyltransferase" evidence="10">
    <location>
        <begin position="1"/>
        <end position="238"/>
    </location>
</feature>
<dbReference type="PANTHER" id="PTHR43181:SF1">
    <property type="entry name" value="2-C-METHYL-D-ERYTHRITOL 2,4-CYCLODIPHOSPHATE SYNTHASE, CHLOROPLASTIC"/>
    <property type="match status" value="1"/>
</dbReference>
<dbReference type="GO" id="GO:0019288">
    <property type="term" value="P:isopentenyl diphosphate biosynthetic process, methylerythritol 4-phosphate pathway"/>
    <property type="evidence" value="ECO:0007669"/>
    <property type="project" value="UniProtKB-UniRule"/>
</dbReference>
<feature type="binding site" evidence="10">
    <location>
        <position position="247"/>
    </location>
    <ligand>
        <name>a divalent metal cation</name>
        <dbReference type="ChEBI" id="CHEBI:60240"/>
    </ligand>
</feature>
<evidence type="ECO:0000256" key="2">
    <source>
        <dbReference type="ARBA" id="ARBA00001968"/>
    </source>
</evidence>
<comment type="caution">
    <text evidence="13">The sequence shown here is derived from an EMBL/GenBank/DDBJ whole genome shotgun (WGS) entry which is preliminary data.</text>
</comment>
<comment type="function">
    <text evidence="10">Bifunctional enzyme that catalyzes the formation of 4-diphosphocytidyl-2-C-methyl-D-erythritol from CTP and 2-C-methyl-D-erythritol 4-phosphate (MEP) (IspD), and catalyzes the conversion of 4-diphosphocytidyl-2-C-methyl-D-erythritol 2-phosphate (CDP-ME2P) to 2-C-methyl-D-erythritol 2,4-cyclodiphosphate (ME-CPP) with a corresponding release of cytidine 5-monophosphate (CMP) (IspF).</text>
</comment>
<evidence type="ECO:0000256" key="6">
    <source>
        <dbReference type="ARBA" id="ARBA00022723"/>
    </source>
</evidence>
<dbReference type="Proteomes" id="UP000266260">
    <property type="component" value="Unassembled WGS sequence"/>
</dbReference>
<feature type="domain" description="2-C-methyl-D-erythritol 2,4-cyclodiphosphate synthase" evidence="12">
    <location>
        <begin position="240"/>
        <end position="390"/>
    </location>
</feature>
<feature type="binding site" evidence="10">
    <location>
        <begin position="245"/>
        <end position="247"/>
    </location>
    <ligand>
        <name>4-CDP-2-C-methyl-D-erythritol 2-phosphate</name>
        <dbReference type="ChEBI" id="CHEBI:57919"/>
    </ligand>
</feature>
<keyword evidence="14" id="KW-1185">Reference proteome</keyword>
<sequence length="403" mass="43017">MKAVRAHRPSLAAIVVAAGSSTRFGRDKLLTPFAGKPLICTTLEAVCQVPVRRLVLVCRPDDRAKMEKYVAQAALPRRVHVFLASGGLTRAESVLNGLKTLVDNGASGQDWVLVHDGARPVVCRALLKRLLAARDMGDIVVPVIPVVDSLRRTSAGRTEILDRRGVVAIQTPQFCRVATLRSAYLNCADSALFGDEAALIESTGGQVVTVEGDVQNIKVTLPGDAEMLEAVLGARAGTVVGFGYDVHRFVSGRPLILGGIRITSALGLDGTSDADAVLHAVMDAVLGCAGAGDIGGMFPSSDEQYVGIDSTVLLGHVMADRRIRRLRIVSADITIVAERPRLRDYQVPMQKRLARLLGLRSTDVDVKVTGNDAIGWIGRGEGIAVLCVVTALRPTKEERKAVR</sequence>
<evidence type="ECO:0000256" key="7">
    <source>
        <dbReference type="ARBA" id="ARBA00023229"/>
    </source>
</evidence>
<dbReference type="EC" id="4.6.1.12" evidence="10"/>
<keyword evidence="4 10" id="KW-0808">Transferase</keyword>
<keyword evidence="8 10" id="KW-0456">Lyase</keyword>
<comment type="catalytic activity">
    <reaction evidence="1 10 11">
        <text>4-CDP-2-C-methyl-D-erythritol 2-phosphate = 2-C-methyl-D-erythritol 2,4-cyclic diphosphate + CMP</text>
        <dbReference type="Rhea" id="RHEA:23864"/>
        <dbReference type="ChEBI" id="CHEBI:57919"/>
        <dbReference type="ChEBI" id="CHEBI:58483"/>
        <dbReference type="ChEBI" id="CHEBI:60377"/>
        <dbReference type="EC" id="4.6.1.12"/>
    </reaction>
</comment>
<evidence type="ECO:0000313" key="13">
    <source>
        <dbReference type="EMBL" id="RIE10295.1"/>
    </source>
</evidence>
<feature type="site" description="Transition state stabilizer" evidence="10">
    <location>
        <position position="23"/>
    </location>
</feature>
<keyword evidence="7 10" id="KW-0414">Isoprene biosynthesis</keyword>
<dbReference type="Pfam" id="PF02542">
    <property type="entry name" value="YgbB"/>
    <property type="match status" value="1"/>
</dbReference>
<dbReference type="InterPro" id="IPR020555">
    <property type="entry name" value="MECDP_synthase_CS"/>
</dbReference>
<evidence type="ECO:0000256" key="5">
    <source>
        <dbReference type="ARBA" id="ARBA00022695"/>
    </source>
</evidence>
<dbReference type="HAMAP" id="MF_00107">
    <property type="entry name" value="IspF"/>
    <property type="match status" value="1"/>
</dbReference>
<gene>
    <name evidence="13" type="primary">ispF</name>
    <name evidence="10" type="synonym">ispDF</name>
    <name evidence="13" type="ORF">SMC6_01555</name>
</gene>
<comment type="catalytic activity">
    <reaction evidence="10">
        <text>2-C-methyl-D-erythritol 4-phosphate + CTP + H(+) = 4-CDP-2-C-methyl-D-erythritol + diphosphate</text>
        <dbReference type="Rhea" id="RHEA:13429"/>
        <dbReference type="ChEBI" id="CHEBI:15378"/>
        <dbReference type="ChEBI" id="CHEBI:33019"/>
        <dbReference type="ChEBI" id="CHEBI:37563"/>
        <dbReference type="ChEBI" id="CHEBI:57823"/>
        <dbReference type="ChEBI" id="CHEBI:58262"/>
        <dbReference type="EC" id="2.7.7.60"/>
    </reaction>
</comment>
<protein>
    <recommendedName>
        <fullName evidence="10">Bifunctional enzyme IspD/IspF</fullName>
    </recommendedName>
    <domain>
        <recommendedName>
            <fullName evidence="10">2-C-methyl-D-erythritol 4-phosphate cytidylyltransferase</fullName>
            <ecNumber evidence="10">2.7.7.60</ecNumber>
        </recommendedName>
        <alternativeName>
            <fullName evidence="10">4-diphosphocytidyl-2C-methyl-D-erythritol synthase</fullName>
        </alternativeName>
        <alternativeName>
            <fullName evidence="10">MEP cytidylyltransferase</fullName>
            <shortName evidence="10">MCT</shortName>
        </alternativeName>
    </domain>
    <domain>
        <recommendedName>
            <fullName evidence="10">2-C-methyl-D-erythritol 2,4-cyclodiphosphate synthase</fullName>
            <shortName evidence="10">MECDP-synthase</shortName>
            <shortName evidence="10">MECPP-synthase</shortName>
            <shortName evidence="10">MECPS</shortName>
            <ecNumber evidence="10">4.6.1.12</ecNumber>
        </recommendedName>
    </domain>
</protein>
<evidence type="ECO:0000256" key="9">
    <source>
        <dbReference type="ARBA" id="ARBA00023268"/>
    </source>
</evidence>
<evidence type="ECO:0000256" key="10">
    <source>
        <dbReference type="HAMAP-Rule" id="MF_01520"/>
    </source>
</evidence>
<feature type="site" description="Transition state stabilizer" evidence="10">
    <location>
        <position position="28"/>
    </location>
</feature>
<keyword evidence="9 10" id="KW-0511">Multifunctional enzyme</keyword>
<dbReference type="SUPFAM" id="SSF69765">
    <property type="entry name" value="IpsF-like"/>
    <property type="match status" value="1"/>
</dbReference>
<dbReference type="Gene3D" id="3.90.550.10">
    <property type="entry name" value="Spore Coat Polysaccharide Biosynthesis Protein SpsA, Chain A"/>
    <property type="match status" value="1"/>
</dbReference>
<feature type="binding site" evidence="10">
    <location>
        <position position="279"/>
    </location>
    <ligand>
        <name>a divalent metal cation</name>
        <dbReference type="ChEBI" id="CHEBI:60240"/>
    </ligand>
</feature>
<feature type="region of interest" description="2-C-methyl-D-erythritol 2,4-cyclodiphosphate synthase" evidence="10">
    <location>
        <begin position="239"/>
        <end position="403"/>
    </location>
</feature>
<dbReference type="Pfam" id="PF01128">
    <property type="entry name" value="IspD"/>
    <property type="match status" value="1"/>
</dbReference>
<evidence type="ECO:0000256" key="4">
    <source>
        <dbReference type="ARBA" id="ARBA00022679"/>
    </source>
</evidence>
<feature type="binding site" evidence="10">
    <location>
        <begin position="293"/>
        <end position="295"/>
    </location>
    <ligand>
        <name>4-CDP-2-C-methyl-D-erythritol 2-phosphate</name>
        <dbReference type="ChEBI" id="CHEBI:57919"/>
    </ligand>
</feature>
<comment type="caution">
    <text evidence="10">Lacks conserved residue(s) required for the propagation of feature annotation.</text>
</comment>
<dbReference type="InterPro" id="IPR026596">
    <property type="entry name" value="IspD/F"/>
</dbReference>
<feature type="site" description="Positions MEP for the nucleophilic attack" evidence="10">
    <location>
        <position position="163"/>
    </location>
</feature>
<dbReference type="InterPro" id="IPR003526">
    <property type="entry name" value="MECDP_synthase"/>
</dbReference>
<dbReference type="InterPro" id="IPR018294">
    <property type="entry name" value="ISPD_synthase_CS"/>
</dbReference>
<comment type="pathway">
    <text evidence="3 10">Isoprenoid biosynthesis; isopentenyl diphosphate biosynthesis via DXP pathway; isopentenyl diphosphate from 1-deoxy-D-xylulose 5-phosphate: step 4/6.</text>
</comment>
<name>A0A398D5P6_9BACT</name>
<dbReference type="EC" id="2.7.7.60" evidence="10"/>
<dbReference type="PROSITE" id="PS01350">
    <property type="entry name" value="ISPF"/>
    <property type="match status" value="1"/>
</dbReference>
<feature type="site" description="Positions MEP for the nucleophilic attack" evidence="10">
    <location>
        <position position="218"/>
    </location>
</feature>
<comment type="similarity">
    <text evidence="11">Belongs to the IspF family.</text>
</comment>
<dbReference type="GO" id="GO:0008685">
    <property type="term" value="F:2-C-methyl-D-erythritol 2,4-cyclodiphosphate synthase activity"/>
    <property type="evidence" value="ECO:0007669"/>
    <property type="project" value="UniProtKB-UniRule"/>
</dbReference>
<proteinExistence type="inferred from homology"/>
<evidence type="ECO:0000259" key="12">
    <source>
        <dbReference type="Pfam" id="PF02542"/>
    </source>
</evidence>
<reference evidence="13 14" key="1">
    <citation type="submission" date="2018-09" db="EMBL/GenBank/DDBJ databases">
        <title>Discovery and Ecogenomic Context for Candidatus Cryosericales, a Global Caldiserica Order Active in Thawing Permafrost.</title>
        <authorList>
            <person name="Martinez M.A."/>
            <person name="Woodcroft B.J."/>
            <person name="Ignacio Espinoza J.C."/>
            <person name="Zayed A."/>
            <person name="Singleton C.M."/>
            <person name="Boyd J."/>
            <person name="Li Y.-F."/>
            <person name="Purvine S."/>
            <person name="Maughan H."/>
            <person name="Hodgkins S.B."/>
            <person name="Anderson D."/>
            <person name="Sederholm M."/>
            <person name="Temperton B."/>
            <person name="Saleska S.R."/>
            <person name="Tyson G.W."/>
            <person name="Rich V.I."/>
        </authorList>
    </citation>
    <scope>NUCLEOTIDE SEQUENCE [LARGE SCALE GENOMIC DNA]</scope>
    <source>
        <strain evidence="13 14">SMC6</strain>
    </source>
</reference>
<comment type="similarity">
    <text evidence="10">In the N-terminal section; belongs to the IspD/TarI cytidylyltransferase family. IspD subfamily.</text>
</comment>
<dbReference type="CDD" id="cd00554">
    <property type="entry name" value="MECDP_synthase"/>
    <property type="match status" value="1"/>
</dbReference>
<dbReference type="PROSITE" id="PS01295">
    <property type="entry name" value="ISPD"/>
    <property type="match status" value="1"/>
</dbReference>
<dbReference type="SUPFAM" id="SSF53448">
    <property type="entry name" value="Nucleotide-diphospho-sugar transferases"/>
    <property type="match status" value="1"/>
</dbReference>
<evidence type="ECO:0000256" key="11">
    <source>
        <dbReference type="RuleBase" id="RU004395"/>
    </source>
</evidence>
<keyword evidence="6 10" id="KW-0479">Metal-binding</keyword>
<dbReference type="GO" id="GO:0050518">
    <property type="term" value="F:2-C-methyl-D-erythritol 4-phosphate cytidylyltransferase activity"/>
    <property type="evidence" value="ECO:0007669"/>
    <property type="project" value="UniProtKB-UniRule"/>
</dbReference>
<comment type="similarity">
    <text evidence="10">In the C-terminal section; belongs to the IspF family.</text>
</comment>
<feature type="binding site" evidence="10">
    <location>
        <position position="379"/>
    </location>
    <ligand>
        <name>4-CDP-2-C-methyl-D-erythritol 2-phosphate</name>
        <dbReference type="ChEBI" id="CHEBI:57919"/>
    </ligand>
</feature>
<dbReference type="InterPro" id="IPR029044">
    <property type="entry name" value="Nucleotide-diphossugar_trans"/>
</dbReference>